<organism evidence="3 4">
    <name type="scientific">Succiniclasticum ruminis</name>
    <dbReference type="NCBI Taxonomy" id="40841"/>
    <lineage>
        <taxon>Bacteria</taxon>
        <taxon>Bacillati</taxon>
        <taxon>Bacillota</taxon>
        <taxon>Negativicutes</taxon>
        <taxon>Acidaminococcales</taxon>
        <taxon>Acidaminococcaceae</taxon>
        <taxon>Succiniclasticum</taxon>
    </lineage>
</organism>
<name>A0A1G6L4C9_9FIRM</name>
<feature type="transmembrane region" description="Helical" evidence="1">
    <location>
        <begin position="216"/>
        <end position="249"/>
    </location>
</feature>
<feature type="transmembrane region" description="Helical" evidence="1">
    <location>
        <begin position="147"/>
        <end position="167"/>
    </location>
</feature>
<feature type="domain" description="Dicarboxylate carrier MatC N-terminal" evidence="2">
    <location>
        <begin position="2"/>
        <end position="146"/>
    </location>
</feature>
<dbReference type="RefSeq" id="WP_093730136.1">
    <property type="nucleotide sequence ID" value="NZ_FMYW01000006.1"/>
</dbReference>
<sequence>MALLSLGLLLLAIFLGFFRHMNTGLLAIGFALILGRLSGISDKEIISGFNYSLFMILLGVTYLFSLAQLNGSLELLAKKVVALAGKHTFMIPIVIYVFSVVLSALGPGTVPTMAIMMVFSMALAAEMGINPAMLSALSVLGASGGGVSPLAATGIIGINLCAGFGLTGIEKPFLMNGILSSTVYATIVYIMLGGYKLHSDKVISQKDLPSFKRNQIITLIGIAVMVVLVLFYKVNVGLTGFAVAMVLSFLHVADEGEAIKRIPWGTLLLITGVGVLMHIIIKLGGIKLLSEALASIMTPATAVTIMGITSGIMSWFSSTSGVVMPTLIPTIPEVLSKLGETGPMLELEMATAITMISNTAGISPLSTGGALALAAYSSAANASPQLQHRLFIRMFAISALGVVILSVLAYFGLYRMLL</sequence>
<gene>
    <name evidence="3" type="ORF">SAMN04487864_10651</name>
</gene>
<feature type="transmembrane region" description="Helical" evidence="1">
    <location>
        <begin position="51"/>
        <end position="69"/>
    </location>
</feature>
<feature type="transmembrane region" description="Helical" evidence="1">
    <location>
        <begin position="352"/>
        <end position="378"/>
    </location>
</feature>
<dbReference type="AlphaFoldDB" id="A0A1G6L4C9"/>
<evidence type="ECO:0000313" key="3">
    <source>
        <dbReference type="EMBL" id="SDC38064.1"/>
    </source>
</evidence>
<evidence type="ECO:0000256" key="1">
    <source>
        <dbReference type="SAM" id="Phobius"/>
    </source>
</evidence>
<keyword evidence="1" id="KW-0812">Transmembrane</keyword>
<dbReference type="OrthoDB" id="2814158at2"/>
<dbReference type="InterPro" id="IPR009827">
    <property type="entry name" value="MatC_N"/>
</dbReference>
<feature type="transmembrane region" description="Helical" evidence="1">
    <location>
        <begin position="89"/>
        <end position="108"/>
    </location>
</feature>
<proteinExistence type="predicted"/>
<evidence type="ECO:0000313" key="4">
    <source>
        <dbReference type="Proteomes" id="UP000198943"/>
    </source>
</evidence>
<evidence type="ECO:0000259" key="2">
    <source>
        <dbReference type="Pfam" id="PF07158"/>
    </source>
</evidence>
<keyword evidence="1" id="KW-1133">Transmembrane helix</keyword>
<dbReference type="Pfam" id="PF07158">
    <property type="entry name" value="MatC_N"/>
    <property type="match status" value="1"/>
</dbReference>
<dbReference type="Proteomes" id="UP000198943">
    <property type="component" value="Unassembled WGS sequence"/>
</dbReference>
<feature type="transmembrane region" description="Helical" evidence="1">
    <location>
        <begin position="293"/>
        <end position="316"/>
    </location>
</feature>
<protein>
    <submittedName>
        <fullName evidence="3">Transporter, UIT1 family</fullName>
    </submittedName>
</protein>
<reference evidence="4" key="1">
    <citation type="submission" date="2016-10" db="EMBL/GenBank/DDBJ databases">
        <authorList>
            <person name="Varghese N."/>
            <person name="Submissions S."/>
        </authorList>
    </citation>
    <scope>NUCLEOTIDE SEQUENCE [LARGE SCALE GENOMIC DNA]</scope>
    <source>
        <strain evidence="4">DSM 11005</strain>
    </source>
</reference>
<feature type="transmembrane region" description="Helical" evidence="1">
    <location>
        <begin position="114"/>
        <end position="140"/>
    </location>
</feature>
<accession>A0A1G6L4C9</accession>
<feature type="transmembrane region" description="Helical" evidence="1">
    <location>
        <begin position="261"/>
        <end position="281"/>
    </location>
</feature>
<feature type="transmembrane region" description="Helical" evidence="1">
    <location>
        <begin position="390"/>
        <end position="413"/>
    </location>
</feature>
<keyword evidence="1" id="KW-0472">Membrane</keyword>
<feature type="transmembrane region" description="Helical" evidence="1">
    <location>
        <begin position="173"/>
        <end position="195"/>
    </location>
</feature>
<keyword evidence="4" id="KW-1185">Reference proteome</keyword>
<dbReference type="EMBL" id="FMYW01000006">
    <property type="protein sequence ID" value="SDC38064.1"/>
    <property type="molecule type" value="Genomic_DNA"/>
</dbReference>